<keyword evidence="3" id="KW-0378">Hydrolase</keyword>
<feature type="chain" id="PRO_5034060061" evidence="2">
    <location>
        <begin position="19"/>
        <end position="464"/>
    </location>
</feature>
<feature type="region of interest" description="Disordered" evidence="1">
    <location>
        <begin position="281"/>
        <end position="320"/>
    </location>
</feature>
<dbReference type="AlphaFoldDB" id="A0A8H5NR62"/>
<dbReference type="Gene3D" id="3.40.50.1110">
    <property type="entry name" value="SGNH hydrolase"/>
    <property type="match status" value="2"/>
</dbReference>
<dbReference type="Proteomes" id="UP000544095">
    <property type="component" value="Unassembled WGS sequence"/>
</dbReference>
<proteinExistence type="predicted"/>
<keyword evidence="4" id="KW-1185">Reference proteome</keyword>
<reference evidence="3 4" key="1">
    <citation type="submission" date="2020-05" db="EMBL/GenBank/DDBJ databases">
        <title>Identification and distribution of gene clusters putatively required for synthesis of sphingolipid metabolism inhibitors in phylogenetically diverse species of the filamentous fungus Fusarium.</title>
        <authorList>
            <person name="Kim H.-S."/>
            <person name="Busman M."/>
            <person name="Brown D.W."/>
            <person name="Divon H."/>
            <person name="Uhlig S."/>
            <person name="Proctor R.H."/>
        </authorList>
    </citation>
    <scope>NUCLEOTIDE SEQUENCE [LARGE SCALE GENOMIC DNA]</scope>
    <source>
        <strain evidence="3 4">NRRL 25211</strain>
    </source>
</reference>
<dbReference type="InterPro" id="IPR037460">
    <property type="entry name" value="SEST-like"/>
</dbReference>
<keyword evidence="2" id="KW-0732">Signal</keyword>
<dbReference type="PANTHER" id="PTHR37981:SF1">
    <property type="entry name" value="SGNH HYDROLASE-TYPE ESTERASE DOMAIN-CONTAINING PROTEIN"/>
    <property type="match status" value="1"/>
</dbReference>
<feature type="signal peptide" evidence="2">
    <location>
        <begin position="1"/>
        <end position="18"/>
    </location>
</feature>
<comment type="caution">
    <text evidence="3">The sequence shown here is derived from an EMBL/GenBank/DDBJ whole genome shotgun (WGS) entry which is preliminary data.</text>
</comment>
<dbReference type="InterPro" id="IPR001087">
    <property type="entry name" value="GDSL"/>
</dbReference>
<gene>
    <name evidence="3" type="ORF">FPANT_12071</name>
</gene>
<organism evidence="3 4">
    <name type="scientific">Fusarium pseudoanthophilum</name>
    <dbReference type="NCBI Taxonomy" id="48495"/>
    <lineage>
        <taxon>Eukaryota</taxon>
        <taxon>Fungi</taxon>
        <taxon>Dikarya</taxon>
        <taxon>Ascomycota</taxon>
        <taxon>Pezizomycotina</taxon>
        <taxon>Sordariomycetes</taxon>
        <taxon>Hypocreomycetidae</taxon>
        <taxon>Hypocreales</taxon>
        <taxon>Nectriaceae</taxon>
        <taxon>Fusarium</taxon>
        <taxon>Fusarium fujikuroi species complex</taxon>
    </lineage>
</organism>
<dbReference type="SUPFAM" id="SSF52266">
    <property type="entry name" value="SGNH hydrolase"/>
    <property type="match status" value="1"/>
</dbReference>
<sequence length="464" mass="52643">MDFSIFLFVFSLFSAVQGHIPHLRHSPLHSVSRPSKVTKRADDDPSDFCWVKRWAAIGDSYTAGIGSGRPLGSILDGEEVDVKIKTLNITLPNLEFSGHGNWYCSRYDMSYPMIINRLLSSHVESFQYAACSGDRAGQIFQQAQQIEGDLDMVMLTAGGNDLCLENVETIIKGNMKEILYALNKKVKVDGIVVVLGYAEFFSTENSDCEDEAWDKTEFQEPVKWPQKLTIARRHRFNALVKKINRATADAVNEISKDDEIKYKIGFADWNPWVTDASIDGQMCSPSANGDYPSKDQPEMQFIKPPTNPSPGERDELKKRGLDESGYYDYSRGELKKKRARDSIWSSKFFNSPNPPELIRRVLGRRDPKAPGCPSDEKRDWTMGIGLPDKIAENFHPNEHGHITMASFAMAEAMDLRSLVLGVDAPSCEVKDQFKCWSDDNWKIYASADRLDEHYKDFYKNIKLY</sequence>
<feature type="compositionally biased region" description="Basic and acidic residues" evidence="1">
    <location>
        <begin position="311"/>
        <end position="320"/>
    </location>
</feature>
<dbReference type="EMBL" id="JAAOAR010000770">
    <property type="protein sequence ID" value="KAF5573923.1"/>
    <property type="molecule type" value="Genomic_DNA"/>
</dbReference>
<name>A0A8H5NR62_9HYPO</name>
<protein>
    <submittedName>
        <fullName evidence="3">SGNH hydrolase</fullName>
    </submittedName>
</protein>
<accession>A0A8H5NR62</accession>
<dbReference type="CDD" id="cd01823">
    <property type="entry name" value="SEST_like"/>
    <property type="match status" value="1"/>
</dbReference>
<evidence type="ECO:0000313" key="3">
    <source>
        <dbReference type="EMBL" id="KAF5573923.1"/>
    </source>
</evidence>
<dbReference type="InterPro" id="IPR036514">
    <property type="entry name" value="SGNH_hydro_sf"/>
</dbReference>
<evidence type="ECO:0000256" key="1">
    <source>
        <dbReference type="SAM" id="MobiDB-lite"/>
    </source>
</evidence>
<dbReference type="PANTHER" id="PTHR37981">
    <property type="entry name" value="LIPASE 2"/>
    <property type="match status" value="1"/>
</dbReference>
<dbReference type="Pfam" id="PF00657">
    <property type="entry name" value="Lipase_GDSL"/>
    <property type="match status" value="1"/>
</dbReference>
<dbReference type="GO" id="GO:0016788">
    <property type="term" value="F:hydrolase activity, acting on ester bonds"/>
    <property type="evidence" value="ECO:0007669"/>
    <property type="project" value="InterPro"/>
</dbReference>
<evidence type="ECO:0000256" key="2">
    <source>
        <dbReference type="SAM" id="SignalP"/>
    </source>
</evidence>
<dbReference type="GO" id="GO:0006629">
    <property type="term" value="P:lipid metabolic process"/>
    <property type="evidence" value="ECO:0007669"/>
    <property type="project" value="TreeGrafter"/>
</dbReference>
<evidence type="ECO:0000313" key="4">
    <source>
        <dbReference type="Proteomes" id="UP000544095"/>
    </source>
</evidence>